<dbReference type="AlphaFoldDB" id="A0AA34WHI8"/>
<dbReference type="KEGG" id="cpm:G5S_0062"/>
<evidence type="ECO:0000313" key="2">
    <source>
        <dbReference type="Proteomes" id="UP000008305"/>
    </source>
</evidence>
<accession>A0AA34WHI8</accession>
<gene>
    <name evidence="1" type="ordered locus">G5S_0062</name>
</gene>
<dbReference type="EMBL" id="CP002608">
    <property type="protein sequence ID" value="AEB41093.1"/>
    <property type="molecule type" value="Genomic_DNA"/>
</dbReference>
<sequence>MKVHKIPFAFSFLSCIISFTSTNFALSNVQVLQQ</sequence>
<organism evidence="1 2">
    <name type="scientific">Chlamydia pecorum (strain ATCC VR-628 / DSM 29919 / E58)</name>
    <name type="common">Chlamydophila pecorum</name>
    <dbReference type="NCBI Taxonomy" id="331635"/>
    <lineage>
        <taxon>Bacteria</taxon>
        <taxon>Pseudomonadati</taxon>
        <taxon>Chlamydiota</taxon>
        <taxon>Chlamydiia</taxon>
        <taxon>Chlamydiales</taxon>
        <taxon>Chlamydiaceae</taxon>
        <taxon>Chlamydia/Chlamydophila group</taxon>
        <taxon>Chlamydia</taxon>
    </lineage>
</organism>
<reference evidence="1 2" key="1">
    <citation type="journal article" date="2011" name="J. Bacteriol.">
        <title>Genome sequence of the obligate intracellular animal pathogen Chlamydia pecorum E58.</title>
        <authorList>
            <person name="Mojica S."/>
            <person name="Huot Creasy H."/>
            <person name="Daugherty S."/>
            <person name="Read T.D."/>
            <person name="Kim T."/>
            <person name="Kaltenboeck B."/>
            <person name="Bavoil P."/>
            <person name="Myers G.S."/>
        </authorList>
    </citation>
    <scope>NUCLEOTIDE SEQUENCE [LARGE SCALE GENOMIC DNA]</scope>
    <source>
        <strain evidence="1 2">E58</strain>
    </source>
</reference>
<dbReference type="Proteomes" id="UP000008305">
    <property type="component" value="Chromosome"/>
</dbReference>
<name>A0AA34WHI8_CHLPE</name>
<keyword evidence="2" id="KW-1185">Reference proteome</keyword>
<proteinExistence type="predicted"/>
<evidence type="ECO:0000313" key="1">
    <source>
        <dbReference type="EMBL" id="AEB41093.1"/>
    </source>
</evidence>
<protein>
    <submittedName>
        <fullName evidence="1">Uncharacterized protein</fullName>
    </submittedName>
</protein>